<sequence length="41" mass="5067">MKQLEDDFYYPSDDLEYLYHPIVDDEGNLISYQDFIEKYQL</sequence>
<accession>K9Z6D2</accession>
<dbReference type="Proteomes" id="UP000010480">
    <property type="component" value="Chromosome"/>
</dbReference>
<dbReference type="HOGENOM" id="CLU_3268864_0_0_3"/>
<dbReference type="KEGG" id="can:Cyan10605_2662"/>
<dbReference type="AlphaFoldDB" id="K9Z6D2"/>
<evidence type="ECO:0000313" key="2">
    <source>
        <dbReference type="Proteomes" id="UP000010480"/>
    </source>
</evidence>
<dbReference type="EMBL" id="CP003947">
    <property type="protein sequence ID" value="AFZ54736.1"/>
    <property type="molecule type" value="Genomic_DNA"/>
</dbReference>
<protein>
    <submittedName>
        <fullName evidence="1">Uncharacterized protein</fullName>
    </submittedName>
</protein>
<dbReference type="STRING" id="755178.Cyan10605_2662"/>
<name>K9Z6D2_CYAAP</name>
<keyword evidence="2" id="KW-1185">Reference proteome</keyword>
<evidence type="ECO:0000313" key="1">
    <source>
        <dbReference type="EMBL" id="AFZ54736.1"/>
    </source>
</evidence>
<reference evidence="2" key="1">
    <citation type="journal article" date="2013" name="Proc. Natl. Acad. Sci. U.S.A.">
        <title>Improving the coverage of the cyanobacterial phylum using diversity-driven genome sequencing.</title>
        <authorList>
            <person name="Shih P.M."/>
            <person name="Wu D."/>
            <person name="Latifi A."/>
            <person name="Axen S.D."/>
            <person name="Fewer D.P."/>
            <person name="Talla E."/>
            <person name="Calteau A."/>
            <person name="Cai F."/>
            <person name="Tandeau de Marsac N."/>
            <person name="Rippka R."/>
            <person name="Herdman M."/>
            <person name="Sivonen K."/>
            <person name="Coursin T."/>
            <person name="Laurent T."/>
            <person name="Goodwin L."/>
            <person name="Nolan M."/>
            <person name="Davenport K.W."/>
            <person name="Han C.S."/>
            <person name="Rubin E.M."/>
            <person name="Eisen J.A."/>
            <person name="Woyke T."/>
            <person name="Gugger M."/>
            <person name="Kerfeld C.A."/>
        </authorList>
    </citation>
    <scope>NUCLEOTIDE SEQUENCE [LARGE SCALE GENOMIC DNA]</scope>
    <source>
        <strain evidence="2">PCC 10605</strain>
    </source>
</reference>
<dbReference type="RefSeq" id="WP_015220459.1">
    <property type="nucleotide sequence ID" value="NC_019776.1"/>
</dbReference>
<organism evidence="1 2">
    <name type="scientific">Cyanobacterium aponinum (strain PCC 10605)</name>
    <dbReference type="NCBI Taxonomy" id="755178"/>
    <lineage>
        <taxon>Bacteria</taxon>
        <taxon>Bacillati</taxon>
        <taxon>Cyanobacteriota</taxon>
        <taxon>Cyanophyceae</taxon>
        <taxon>Oscillatoriophycideae</taxon>
        <taxon>Chroococcales</taxon>
        <taxon>Geminocystaceae</taxon>
        <taxon>Cyanobacterium</taxon>
    </lineage>
</organism>
<proteinExistence type="predicted"/>
<gene>
    <name evidence="1" type="ordered locus">Cyan10605_2662</name>
</gene>